<evidence type="ECO:0000256" key="5">
    <source>
        <dbReference type="ARBA" id="ARBA00022982"/>
    </source>
</evidence>
<dbReference type="InterPro" id="IPR013130">
    <property type="entry name" value="Fe3_Rdtase_TM_dom"/>
</dbReference>
<dbReference type="InterPro" id="IPR013112">
    <property type="entry name" value="FAD-bd_8"/>
</dbReference>
<evidence type="ECO:0000256" key="7">
    <source>
        <dbReference type="ARBA" id="ARBA00023002"/>
    </source>
</evidence>
<dbReference type="GO" id="GO:0006879">
    <property type="term" value="P:intracellular iron ion homeostasis"/>
    <property type="evidence" value="ECO:0007669"/>
    <property type="project" value="TreeGrafter"/>
</dbReference>
<feature type="domain" description="FAD-binding FR-type" evidence="11">
    <location>
        <begin position="342"/>
        <end position="452"/>
    </location>
</feature>
<keyword evidence="4 10" id="KW-0812">Transmembrane</keyword>
<dbReference type="Pfam" id="PF08022">
    <property type="entry name" value="FAD_binding_8"/>
    <property type="match status" value="1"/>
</dbReference>
<feature type="transmembrane region" description="Helical" evidence="10">
    <location>
        <begin position="251"/>
        <end position="273"/>
    </location>
</feature>
<proteinExistence type="inferred from homology"/>
<evidence type="ECO:0000256" key="10">
    <source>
        <dbReference type="SAM" id="Phobius"/>
    </source>
</evidence>
<dbReference type="InterPro" id="IPR051410">
    <property type="entry name" value="Ferric/Cupric_Reductase"/>
</dbReference>
<dbReference type="AlphaFoldDB" id="A0A6A6J2C5"/>
<name>A0A6A6J2C5_9PLEO</name>
<evidence type="ECO:0000256" key="4">
    <source>
        <dbReference type="ARBA" id="ARBA00022692"/>
    </source>
</evidence>
<keyword evidence="3" id="KW-0813">Transport</keyword>
<dbReference type="Pfam" id="PF08030">
    <property type="entry name" value="NAD_binding_6"/>
    <property type="match status" value="1"/>
</dbReference>
<dbReference type="EMBL" id="ML987189">
    <property type="protein sequence ID" value="KAF2256497.1"/>
    <property type="molecule type" value="Genomic_DNA"/>
</dbReference>
<protein>
    <recommendedName>
        <fullName evidence="11">FAD-binding FR-type domain-containing protein</fullName>
    </recommendedName>
</protein>
<keyword evidence="8" id="KW-0406">Ion transport</keyword>
<evidence type="ECO:0000256" key="8">
    <source>
        <dbReference type="ARBA" id="ARBA00023065"/>
    </source>
</evidence>
<dbReference type="InterPro" id="IPR013121">
    <property type="entry name" value="Fe_red_NAD-bd_6"/>
</dbReference>
<feature type="transmembrane region" description="Helical" evidence="10">
    <location>
        <begin position="212"/>
        <end position="231"/>
    </location>
</feature>
<keyword evidence="6 10" id="KW-1133">Transmembrane helix</keyword>
<dbReference type="Proteomes" id="UP000800094">
    <property type="component" value="Unassembled WGS sequence"/>
</dbReference>
<dbReference type="GO" id="GO:0006826">
    <property type="term" value="P:iron ion transport"/>
    <property type="evidence" value="ECO:0007669"/>
    <property type="project" value="TreeGrafter"/>
</dbReference>
<dbReference type="SFLD" id="SFLDS00052">
    <property type="entry name" value="Ferric_Reductase_Domain"/>
    <property type="match status" value="1"/>
</dbReference>
<dbReference type="InterPro" id="IPR017927">
    <property type="entry name" value="FAD-bd_FR_type"/>
</dbReference>
<evidence type="ECO:0000256" key="9">
    <source>
        <dbReference type="ARBA" id="ARBA00023136"/>
    </source>
</evidence>
<dbReference type="SUPFAM" id="SSF52343">
    <property type="entry name" value="Ferredoxin reductase-like, C-terminal NADP-linked domain"/>
    <property type="match status" value="1"/>
</dbReference>
<dbReference type="RefSeq" id="XP_033691501.1">
    <property type="nucleotide sequence ID" value="XM_033827594.1"/>
</dbReference>
<keyword evidence="5" id="KW-0249">Electron transport</keyword>
<gene>
    <name evidence="12" type="ORF">BU26DRAFT_513310</name>
</gene>
<keyword evidence="13" id="KW-1185">Reference proteome</keyword>
<keyword evidence="7" id="KW-0560">Oxidoreductase</keyword>
<dbReference type="PANTHER" id="PTHR32361">
    <property type="entry name" value="FERRIC/CUPRIC REDUCTASE TRANSMEMBRANE COMPONENT"/>
    <property type="match status" value="1"/>
</dbReference>
<sequence>MVFNANEPHLVARHIQDHDSAKSLKYYWGYPSRVVPCTNDAGSCEYLDGVYWMHTVSMLYTFIMWAVIGGILLLIILARLFRPHRKNEESVKQSSPYRAWRSLSSATRRYLLPESLPKFFPYTTRLQILILATLCAYSTIFSFVGIVYKTWVTPVKNSDKFNTRTGLGGFADRVGALAYALTPLTIGLSTRDSILSLLTGVPYQHFNFLHRWTGRIILVQSFIHTIFWTIVEAKLYQPQPKVYNDFIKQTYMIWGIVAQGFITFLFVFSLRSVIRWTGYEFFRKSHLIVAGLYLGACWGHWNKLACWMIASLGLLGLDLGLRILRICLIHMGYKDGNKGLGFRAIQSKVETFKDPSGAIIRMSFTHNHQPWKVGQHYYLTFPALSIWQSHPFTPASVPPTALVPPTHTYIIRARNGETGKLAALAESAKHEKDSLVETPVILTGPYGVSAIDNEASNLLAIAGGTGISFALPILTAAVTDPSSPAQNIELIWIIRHVDNVAWIGPELTSLKAQLDSSAPLIGGNADAIKAAGSVSVHASKRFRIRIVVTRAPETRTHVHPPTAPQKDLEISSASSTASFPTHSHEVQQLIKPHPNFSITYLNHEHPSVASMLDTFISETVVSGRTRVVASGPAALGTDIRAVVAARNAVGGVWRGDEKGDIDCVWDDRMG</sequence>
<dbReference type="Pfam" id="PF01794">
    <property type="entry name" value="Ferric_reduct"/>
    <property type="match status" value="1"/>
</dbReference>
<organism evidence="12 13">
    <name type="scientific">Trematosphaeria pertusa</name>
    <dbReference type="NCBI Taxonomy" id="390896"/>
    <lineage>
        <taxon>Eukaryota</taxon>
        <taxon>Fungi</taxon>
        <taxon>Dikarya</taxon>
        <taxon>Ascomycota</taxon>
        <taxon>Pezizomycotina</taxon>
        <taxon>Dothideomycetes</taxon>
        <taxon>Pleosporomycetidae</taxon>
        <taxon>Pleosporales</taxon>
        <taxon>Massarineae</taxon>
        <taxon>Trematosphaeriaceae</taxon>
        <taxon>Trematosphaeria</taxon>
    </lineage>
</organism>
<dbReference type="CDD" id="cd06186">
    <property type="entry name" value="NOX_Duox_like_FAD_NADP"/>
    <property type="match status" value="1"/>
</dbReference>
<dbReference type="Gene3D" id="3.40.50.80">
    <property type="entry name" value="Nucleotide-binding domain of ferredoxin-NADP reductase (FNR) module"/>
    <property type="match status" value="1"/>
</dbReference>
<dbReference type="InterPro" id="IPR039261">
    <property type="entry name" value="FNR_nucleotide-bd"/>
</dbReference>
<comment type="subcellular location">
    <subcellularLocation>
        <location evidence="1">Membrane</location>
        <topology evidence="1">Multi-pass membrane protein</topology>
    </subcellularLocation>
</comment>
<reference evidence="12" key="1">
    <citation type="journal article" date="2020" name="Stud. Mycol.">
        <title>101 Dothideomycetes genomes: a test case for predicting lifestyles and emergence of pathogens.</title>
        <authorList>
            <person name="Haridas S."/>
            <person name="Albert R."/>
            <person name="Binder M."/>
            <person name="Bloem J."/>
            <person name="Labutti K."/>
            <person name="Salamov A."/>
            <person name="Andreopoulos B."/>
            <person name="Baker S."/>
            <person name="Barry K."/>
            <person name="Bills G."/>
            <person name="Bluhm B."/>
            <person name="Cannon C."/>
            <person name="Castanera R."/>
            <person name="Culley D."/>
            <person name="Daum C."/>
            <person name="Ezra D."/>
            <person name="Gonzalez J."/>
            <person name="Henrissat B."/>
            <person name="Kuo A."/>
            <person name="Liang C."/>
            <person name="Lipzen A."/>
            <person name="Lutzoni F."/>
            <person name="Magnuson J."/>
            <person name="Mondo S."/>
            <person name="Nolan M."/>
            <person name="Ohm R."/>
            <person name="Pangilinan J."/>
            <person name="Park H.-J."/>
            <person name="Ramirez L."/>
            <person name="Alfaro M."/>
            <person name="Sun H."/>
            <person name="Tritt A."/>
            <person name="Yoshinaga Y."/>
            <person name="Zwiers L.-H."/>
            <person name="Turgeon B."/>
            <person name="Goodwin S."/>
            <person name="Spatafora J."/>
            <person name="Crous P."/>
            <person name="Grigoriev I."/>
        </authorList>
    </citation>
    <scope>NUCLEOTIDE SEQUENCE</scope>
    <source>
        <strain evidence="12">CBS 122368</strain>
    </source>
</reference>
<dbReference type="PANTHER" id="PTHR32361:SF3">
    <property type="entry name" value="REDUCTASE, PUTATIVE (AFU_ORTHOLOGUE AFUA_6G13750)-RELATED"/>
    <property type="match status" value="1"/>
</dbReference>
<evidence type="ECO:0000259" key="11">
    <source>
        <dbReference type="PROSITE" id="PS51384"/>
    </source>
</evidence>
<keyword evidence="9 10" id="KW-0472">Membrane</keyword>
<dbReference type="GO" id="GO:0015677">
    <property type="term" value="P:copper ion import"/>
    <property type="evidence" value="ECO:0007669"/>
    <property type="project" value="TreeGrafter"/>
</dbReference>
<evidence type="ECO:0000256" key="3">
    <source>
        <dbReference type="ARBA" id="ARBA00022448"/>
    </source>
</evidence>
<accession>A0A6A6J2C5</accession>
<comment type="similarity">
    <text evidence="2">Belongs to the ferric reductase (FRE) family.</text>
</comment>
<evidence type="ECO:0000313" key="13">
    <source>
        <dbReference type="Proteomes" id="UP000800094"/>
    </source>
</evidence>
<feature type="transmembrane region" description="Helical" evidence="10">
    <location>
        <begin position="128"/>
        <end position="148"/>
    </location>
</feature>
<feature type="transmembrane region" description="Helical" evidence="10">
    <location>
        <begin position="58"/>
        <end position="81"/>
    </location>
</feature>
<dbReference type="SFLD" id="SFLDG01168">
    <property type="entry name" value="Ferric_reductase_subgroup_(FRE"/>
    <property type="match status" value="1"/>
</dbReference>
<evidence type="ECO:0000256" key="2">
    <source>
        <dbReference type="ARBA" id="ARBA00006278"/>
    </source>
</evidence>
<dbReference type="PROSITE" id="PS51384">
    <property type="entry name" value="FAD_FR"/>
    <property type="match status" value="1"/>
</dbReference>
<dbReference type="GO" id="GO:0000293">
    <property type="term" value="F:ferric-chelate reductase activity"/>
    <property type="evidence" value="ECO:0007669"/>
    <property type="project" value="UniProtKB-ARBA"/>
</dbReference>
<dbReference type="OrthoDB" id="167398at2759"/>
<evidence type="ECO:0000256" key="6">
    <source>
        <dbReference type="ARBA" id="ARBA00022989"/>
    </source>
</evidence>
<evidence type="ECO:0000313" key="12">
    <source>
        <dbReference type="EMBL" id="KAF2256497.1"/>
    </source>
</evidence>
<dbReference type="GeneID" id="54580924"/>
<evidence type="ECO:0000256" key="1">
    <source>
        <dbReference type="ARBA" id="ARBA00004141"/>
    </source>
</evidence>
<dbReference type="GO" id="GO:0005886">
    <property type="term" value="C:plasma membrane"/>
    <property type="evidence" value="ECO:0007669"/>
    <property type="project" value="TreeGrafter"/>
</dbReference>